<dbReference type="OrthoDB" id="2438823at2759"/>
<protein>
    <submittedName>
        <fullName evidence="2">Uncharacterized protein</fullName>
    </submittedName>
</protein>
<keyword evidence="1" id="KW-0732">Signal</keyword>
<dbReference type="Proteomes" id="UP000807716">
    <property type="component" value="Unassembled WGS sequence"/>
</dbReference>
<feature type="signal peptide" evidence="1">
    <location>
        <begin position="1"/>
        <end position="32"/>
    </location>
</feature>
<sequence>NAPSSSVAYQIFSTMHLTKLTLLASIASVAFSNCVRDANDCPSGTHAENAPEICMDIGYPRQYHLLCIRGQGSFAHRLPRGPSRQAPLRESMCGQTELFLEGV</sequence>
<feature type="chain" id="PRO_5040274639" evidence="1">
    <location>
        <begin position="33"/>
        <end position="103"/>
    </location>
</feature>
<dbReference type="EMBL" id="JAAAJB010000120">
    <property type="protein sequence ID" value="KAG0265232.1"/>
    <property type="molecule type" value="Genomic_DNA"/>
</dbReference>
<feature type="non-terminal residue" evidence="2">
    <location>
        <position position="103"/>
    </location>
</feature>
<comment type="caution">
    <text evidence="2">The sequence shown here is derived from an EMBL/GenBank/DDBJ whole genome shotgun (WGS) entry which is preliminary data.</text>
</comment>
<organism evidence="2 3">
    <name type="scientific">Actinomortierella ambigua</name>
    <dbReference type="NCBI Taxonomy" id="1343610"/>
    <lineage>
        <taxon>Eukaryota</taxon>
        <taxon>Fungi</taxon>
        <taxon>Fungi incertae sedis</taxon>
        <taxon>Mucoromycota</taxon>
        <taxon>Mortierellomycotina</taxon>
        <taxon>Mortierellomycetes</taxon>
        <taxon>Mortierellales</taxon>
        <taxon>Mortierellaceae</taxon>
        <taxon>Actinomortierella</taxon>
    </lineage>
</organism>
<reference evidence="2" key="1">
    <citation type="journal article" date="2020" name="Fungal Divers.">
        <title>Resolving the Mortierellaceae phylogeny through synthesis of multi-gene phylogenetics and phylogenomics.</title>
        <authorList>
            <person name="Vandepol N."/>
            <person name="Liber J."/>
            <person name="Desiro A."/>
            <person name="Na H."/>
            <person name="Kennedy M."/>
            <person name="Barry K."/>
            <person name="Grigoriev I.V."/>
            <person name="Miller A.N."/>
            <person name="O'Donnell K."/>
            <person name="Stajich J.E."/>
            <person name="Bonito G."/>
        </authorList>
    </citation>
    <scope>NUCLEOTIDE SEQUENCE</scope>
    <source>
        <strain evidence="2">BC1065</strain>
    </source>
</reference>
<gene>
    <name evidence="2" type="ORF">DFQ27_000762</name>
</gene>
<evidence type="ECO:0000313" key="2">
    <source>
        <dbReference type="EMBL" id="KAG0265232.1"/>
    </source>
</evidence>
<keyword evidence="3" id="KW-1185">Reference proteome</keyword>
<accession>A0A9P6U8J3</accession>
<evidence type="ECO:0000313" key="3">
    <source>
        <dbReference type="Proteomes" id="UP000807716"/>
    </source>
</evidence>
<name>A0A9P6U8J3_9FUNG</name>
<dbReference type="AlphaFoldDB" id="A0A9P6U8J3"/>
<proteinExistence type="predicted"/>
<evidence type="ECO:0000256" key="1">
    <source>
        <dbReference type="SAM" id="SignalP"/>
    </source>
</evidence>